<gene>
    <name evidence="2" type="ORF">ACH4WX_23655</name>
</gene>
<reference evidence="2 3" key="1">
    <citation type="submission" date="2024-10" db="EMBL/GenBank/DDBJ databases">
        <title>The Natural Products Discovery Center: Release of the First 8490 Sequenced Strains for Exploring Actinobacteria Biosynthetic Diversity.</title>
        <authorList>
            <person name="Kalkreuter E."/>
            <person name="Kautsar S.A."/>
            <person name="Yang D."/>
            <person name="Bader C.D."/>
            <person name="Teijaro C.N."/>
            <person name="Fluegel L."/>
            <person name="Davis C.M."/>
            <person name="Simpson J.R."/>
            <person name="Lauterbach L."/>
            <person name="Steele A.D."/>
            <person name="Gui C."/>
            <person name="Meng S."/>
            <person name="Li G."/>
            <person name="Viehrig K."/>
            <person name="Ye F."/>
            <person name="Su P."/>
            <person name="Kiefer A.F."/>
            <person name="Nichols A."/>
            <person name="Cepeda A.J."/>
            <person name="Yan W."/>
            <person name="Fan B."/>
            <person name="Jiang Y."/>
            <person name="Adhikari A."/>
            <person name="Zheng C.-J."/>
            <person name="Schuster L."/>
            <person name="Cowan T.M."/>
            <person name="Smanski M.J."/>
            <person name="Chevrette M.G."/>
            <person name="De Carvalho L.P.S."/>
            <person name="Shen B."/>
        </authorList>
    </citation>
    <scope>NUCLEOTIDE SEQUENCE [LARGE SCALE GENOMIC DNA]</scope>
    <source>
        <strain evidence="2 3">NPDC020568</strain>
    </source>
</reference>
<dbReference type="EMBL" id="JBIRUQ010000006">
    <property type="protein sequence ID" value="MFI1463727.1"/>
    <property type="molecule type" value="Genomic_DNA"/>
</dbReference>
<name>A0ABW7TRQ3_9NOCA</name>
<proteinExistence type="predicted"/>
<protein>
    <submittedName>
        <fullName evidence="2">Uncharacterized protein</fullName>
    </submittedName>
</protein>
<organism evidence="2 3">
    <name type="scientific">Nocardia carnea</name>
    <dbReference type="NCBI Taxonomy" id="37328"/>
    <lineage>
        <taxon>Bacteria</taxon>
        <taxon>Bacillati</taxon>
        <taxon>Actinomycetota</taxon>
        <taxon>Actinomycetes</taxon>
        <taxon>Mycobacteriales</taxon>
        <taxon>Nocardiaceae</taxon>
        <taxon>Nocardia</taxon>
    </lineage>
</organism>
<sequence length="97" mass="10420">MSSTPDDPGQRLTEAFNHFVKGSTLLWRSPGMLRARAYFTALHLLPLGFACHAFYPGEHSVAVLTGYTTVILLIKAARGGPPPSPGPVQDYPDVTPA</sequence>
<accession>A0ABW7TRQ3</accession>
<evidence type="ECO:0000313" key="3">
    <source>
        <dbReference type="Proteomes" id="UP001611263"/>
    </source>
</evidence>
<evidence type="ECO:0000256" key="1">
    <source>
        <dbReference type="SAM" id="MobiDB-lite"/>
    </source>
</evidence>
<dbReference type="Proteomes" id="UP001611263">
    <property type="component" value="Unassembled WGS sequence"/>
</dbReference>
<comment type="caution">
    <text evidence="2">The sequence shown here is derived from an EMBL/GenBank/DDBJ whole genome shotgun (WGS) entry which is preliminary data.</text>
</comment>
<dbReference type="RefSeq" id="WP_033246447.1">
    <property type="nucleotide sequence ID" value="NZ_JBIRUQ010000006.1"/>
</dbReference>
<dbReference type="GeneID" id="93507590"/>
<feature type="region of interest" description="Disordered" evidence="1">
    <location>
        <begin position="78"/>
        <end position="97"/>
    </location>
</feature>
<keyword evidence="3" id="KW-1185">Reference proteome</keyword>
<evidence type="ECO:0000313" key="2">
    <source>
        <dbReference type="EMBL" id="MFI1463727.1"/>
    </source>
</evidence>